<feature type="compositionally biased region" description="Low complexity" evidence="1">
    <location>
        <begin position="393"/>
        <end position="407"/>
    </location>
</feature>
<dbReference type="HOGENOM" id="CLU_558356_0_0_1"/>
<reference evidence="2 3" key="2">
    <citation type="journal article" date="2008" name="Nature">
        <title>The Phaeodactylum genome reveals the evolutionary history of diatom genomes.</title>
        <authorList>
            <person name="Bowler C."/>
            <person name="Allen A.E."/>
            <person name="Badger J.H."/>
            <person name="Grimwood J."/>
            <person name="Jabbari K."/>
            <person name="Kuo A."/>
            <person name="Maheswari U."/>
            <person name="Martens C."/>
            <person name="Maumus F."/>
            <person name="Otillar R.P."/>
            <person name="Rayko E."/>
            <person name="Salamov A."/>
            <person name="Vandepoele K."/>
            <person name="Beszteri B."/>
            <person name="Gruber A."/>
            <person name="Heijde M."/>
            <person name="Katinka M."/>
            <person name="Mock T."/>
            <person name="Valentin K."/>
            <person name="Verret F."/>
            <person name="Berges J.A."/>
            <person name="Brownlee C."/>
            <person name="Cadoret J.P."/>
            <person name="Chiovitti A."/>
            <person name="Choi C.J."/>
            <person name="Coesel S."/>
            <person name="De Martino A."/>
            <person name="Detter J.C."/>
            <person name="Durkin C."/>
            <person name="Falciatore A."/>
            <person name="Fournet J."/>
            <person name="Haruta M."/>
            <person name="Huysman M.J."/>
            <person name="Jenkins B.D."/>
            <person name="Jiroutova K."/>
            <person name="Jorgensen R.E."/>
            <person name="Joubert Y."/>
            <person name="Kaplan A."/>
            <person name="Kroger N."/>
            <person name="Kroth P.G."/>
            <person name="La Roche J."/>
            <person name="Lindquist E."/>
            <person name="Lommer M."/>
            <person name="Martin-Jezequel V."/>
            <person name="Lopez P.J."/>
            <person name="Lucas S."/>
            <person name="Mangogna M."/>
            <person name="McGinnis K."/>
            <person name="Medlin L.K."/>
            <person name="Montsant A."/>
            <person name="Oudot-Le Secq M.P."/>
            <person name="Napoli C."/>
            <person name="Obornik M."/>
            <person name="Parker M.S."/>
            <person name="Petit J.L."/>
            <person name="Porcel B.M."/>
            <person name="Poulsen N."/>
            <person name="Robison M."/>
            <person name="Rychlewski L."/>
            <person name="Rynearson T.A."/>
            <person name="Schmutz J."/>
            <person name="Shapiro H."/>
            <person name="Siaut M."/>
            <person name="Stanley M."/>
            <person name="Sussman M.R."/>
            <person name="Taylor A.R."/>
            <person name="Vardi A."/>
            <person name="von Dassow P."/>
            <person name="Vyverman W."/>
            <person name="Willis A."/>
            <person name="Wyrwicz L.S."/>
            <person name="Rokhsar D.S."/>
            <person name="Weissenbach J."/>
            <person name="Armbrust E.V."/>
            <person name="Green B.R."/>
            <person name="Van de Peer Y."/>
            <person name="Grigoriev I.V."/>
        </authorList>
    </citation>
    <scope>NUCLEOTIDE SEQUENCE [LARGE SCALE GENOMIC DNA]</scope>
    <source>
        <strain evidence="2 3">CCMP1335</strain>
    </source>
</reference>
<accession>B8CFJ0</accession>
<dbReference type="PaxDb" id="35128-Thaps25724"/>
<reference evidence="2 3" key="1">
    <citation type="journal article" date="2004" name="Science">
        <title>The genome of the diatom Thalassiosira pseudonana: ecology, evolution, and metabolism.</title>
        <authorList>
            <person name="Armbrust E.V."/>
            <person name="Berges J.A."/>
            <person name="Bowler C."/>
            <person name="Green B.R."/>
            <person name="Martinez D."/>
            <person name="Putnam N.H."/>
            <person name="Zhou S."/>
            <person name="Allen A.E."/>
            <person name="Apt K.E."/>
            <person name="Bechner M."/>
            <person name="Brzezinski M.A."/>
            <person name="Chaal B.K."/>
            <person name="Chiovitti A."/>
            <person name="Davis A.K."/>
            <person name="Demarest M.S."/>
            <person name="Detter J.C."/>
            <person name="Glavina T."/>
            <person name="Goodstein D."/>
            <person name="Hadi M.Z."/>
            <person name="Hellsten U."/>
            <person name="Hildebrand M."/>
            <person name="Jenkins B.D."/>
            <person name="Jurka J."/>
            <person name="Kapitonov V.V."/>
            <person name="Kroger N."/>
            <person name="Lau W.W."/>
            <person name="Lane T.W."/>
            <person name="Larimer F.W."/>
            <person name="Lippmeier J.C."/>
            <person name="Lucas S."/>
            <person name="Medina M."/>
            <person name="Montsant A."/>
            <person name="Obornik M."/>
            <person name="Parker M.S."/>
            <person name="Palenik B."/>
            <person name="Pazour G.J."/>
            <person name="Richardson P.M."/>
            <person name="Rynearson T.A."/>
            <person name="Saito M.A."/>
            <person name="Schwartz D.C."/>
            <person name="Thamatrakoln K."/>
            <person name="Valentin K."/>
            <person name="Vardi A."/>
            <person name="Wilkerson F.P."/>
            <person name="Rokhsar D.S."/>
        </authorList>
    </citation>
    <scope>NUCLEOTIDE SEQUENCE [LARGE SCALE GENOMIC DNA]</scope>
    <source>
        <strain evidence="2 3">CCMP1335</strain>
    </source>
</reference>
<dbReference type="GeneID" id="7442832"/>
<dbReference type="InterPro" id="IPR002838">
    <property type="entry name" value="AIM24"/>
</dbReference>
<feature type="region of interest" description="Disordered" evidence="1">
    <location>
        <begin position="496"/>
        <end position="542"/>
    </location>
</feature>
<feature type="compositionally biased region" description="Polar residues" evidence="1">
    <location>
        <begin position="456"/>
        <end position="477"/>
    </location>
</feature>
<dbReference type="GO" id="GO:0000836">
    <property type="term" value="C:Hrd1p ubiquitin ligase complex"/>
    <property type="evidence" value="ECO:0000318"/>
    <property type="project" value="GO_Central"/>
</dbReference>
<dbReference type="EMBL" id="CM000653">
    <property type="protein sequence ID" value="EED87634.1"/>
    <property type="molecule type" value="Genomic_DNA"/>
</dbReference>
<evidence type="ECO:0000313" key="2">
    <source>
        <dbReference type="EMBL" id="EED87634.1"/>
    </source>
</evidence>
<dbReference type="Pfam" id="PF01987">
    <property type="entry name" value="AIM24"/>
    <property type="match status" value="1"/>
</dbReference>
<dbReference type="SUPFAM" id="SSF51219">
    <property type="entry name" value="TRAP-like"/>
    <property type="match status" value="1"/>
</dbReference>
<feature type="region of interest" description="Disordered" evidence="1">
    <location>
        <begin position="387"/>
        <end position="410"/>
    </location>
</feature>
<dbReference type="GO" id="GO:1904292">
    <property type="term" value="P:regulation of ERAD pathway"/>
    <property type="evidence" value="ECO:0000318"/>
    <property type="project" value="GO_Central"/>
</dbReference>
<feature type="compositionally biased region" description="Low complexity" evidence="1">
    <location>
        <begin position="46"/>
        <end position="59"/>
    </location>
</feature>
<feature type="region of interest" description="Disordered" evidence="1">
    <location>
        <begin position="33"/>
        <end position="92"/>
    </location>
</feature>
<dbReference type="KEGG" id="tps:THAPSDRAFT_25724"/>
<evidence type="ECO:0000313" key="3">
    <source>
        <dbReference type="Proteomes" id="UP000001449"/>
    </source>
</evidence>
<dbReference type="PANTHER" id="PTHR43657:SF1">
    <property type="entry name" value="ALTERED INHERITANCE OF MITOCHONDRIA PROTEIN 24, MITOCHONDRIAL"/>
    <property type="match status" value="1"/>
</dbReference>
<dbReference type="GO" id="GO:0030968">
    <property type="term" value="P:endoplasmic reticulum unfolded protein response"/>
    <property type="evidence" value="ECO:0000318"/>
    <property type="project" value="GO_Central"/>
</dbReference>
<feature type="compositionally biased region" description="Acidic residues" evidence="1">
    <location>
        <begin position="496"/>
        <end position="507"/>
    </location>
</feature>
<dbReference type="InParanoid" id="B8CFJ0"/>
<name>B8CFJ0_THAPS</name>
<protein>
    <submittedName>
        <fullName evidence="2">Uncharacterized protein</fullName>
    </submittedName>
</protein>
<organism evidence="2 3">
    <name type="scientific">Thalassiosira pseudonana</name>
    <name type="common">Marine diatom</name>
    <name type="synonym">Cyclotella nana</name>
    <dbReference type="NCBI Taxonomy" id="35128"/>
    <lineage>
        <taxon>Eukaryota</taxon>
        <taxon>Sar</taxon>
        <taxon>Stramenopiles</taxon>
        <taxon>Ochrophyta</taxon>
        <taxon>Bacillariophyta</taxon>
        <taxon>Coscinodiscophyceae</taxon>
        <taxon>Thalassiosirophycidae</taxon>
        <taxon>Thalassiosirales</taxon>
        <taxon>Thalassiosiraceae</taxon>
        <taxon>Thalassiosira</taxon>
    </lineage>
</organism>
<evidence type="ECO:0000256" key="1">
    <source>
        <dbReference type="SAM" id="MobiDB-lite"/>
    </source>
</evidence>
<dbReference type="InterPro" id="IPR036983">
    <property type="entry name" value="AIM24_sf"/>
</dbReference>
<dbReference type="AlphaFoldDB" id="B8CFJ0"/>
<dbReference type="Gene3D" id="3.60.160.10">
    <property type="entry name" value="Mitochondrial biogenesis AIM24"/>
    <property type="match status" value="2"/>
</dbReference>
<feature type="region of interest" description="Disordered" evidence="1">
    <location>
        <begin position="1"/>
        <end position="20"/>
    </location>
</feature>
<feature type="compositionally biased region" description="Low complexity" evidence="1">
    <location>
        <begin position="71"/>
        <end position="88"/>
    </location>
</feature>
<dbReference type="STRING" id="35128.B8CFJ0"/>
<dbReference type="PANTHER" id="PTHR43657">
    <property type="entry name" value="TRYPTOPHAN RNA-BINDING ATTENUATOR PROTEIN-LIKE PROTEIN"/>
    <property type="match status" value="1"/>
</dbReference>
<feature type="compositionally biased region" description="Basic residues" evidence="1">
    <location>
        <begin position="1"/>
        <end position="14"/>
    </location>
</feature>
<dbReference type="InterPro" id="IPR016031">
    <property type="entry name" value="Trp_RNA-bd_attenuator-like_dom"/>
</dbReference>
<keyword evidence="3" id="KW-1185">Reference proteome</keyword>
<dbReference type="Proteomes" id="UP000001449">
    <property type="component" value="Chromosome 22"/>
</dbReference>
<dbReference type="OMA" id="SGAMLYM"/>
<gene>
    <name evidence="2" type="ORF">THAPSDRAFT_25724</name>
</gene>
<dbReference type="RefSeq" id="XP_002294854.1">
    <property type="nucleotide sequence ID" value="XM_002294818.1"/>
</dbReference>
<dbReference type="eggNOG" id="ENOG502QVFQ">
    <property type="taxonomic scope" value="Eukaryota"/>
</dbReference>
<sequence>MRRIPTTATRRRPRTTANDRKLLSCISSSSYDAPPILSQLPRPPLTQSRCTSTATSTSTVQLPRCSKHRPFSSLPTPTDTPTPSESNSNLPQTLDQHAHLQPIDFTTASQISGEESQILEVQLAPNQMLRAESGAMLYMSYLVRILCDVVFLCVAFNRTEGVQMETSMGVGSNRTNFQTGLTRMITGQNLMVSDFQYVPPSGSPASKQYGTVALGTDFPAKILKFQLSDYPDDRLICQKGAFLAGSHSINMEMAFTKNFTSGFFGGEGFVLQSLQGSDSTNRGETVFLKAYGTVVKKELKENETLRVSSGSLVAMTSTIDFDVTTLPGFKNVLFGGEGLFVTTLTGPGVVWLQGMPIDRMISEIARKIPSGGGIGLGIPMFGGGGGGEGGGDAAATGATDGEAATEGLDGAGVPVTDAAVEADRNATIASSGMSTSDPDSAESLFGDAAYGGGTSIDETSNGFGTATSGSSEMDSFSTSDEQFAEPELNMPEFEEPTMQEQQFEDESTFSTFDDGNASGGADGLSNDDGGELHAPEAGEEGNSILKMLWDMFTDDE</sequence>
<proteinExistence type="predicted"/>
<feature type="region of interest" description="Disordered" evidence="1">
    <location>
        <begin position="455"/>
        <end position="477"/>
    </location>
</feature>